<reference evidence="3 4" key="1">
    <citation type="submission" date="2023-11" db="EMBL/GenBank/DDBJ databases">
        <authorList>
            <person name="Xu M."/>
            <person name="Jiang T."/>
        </authorList>
    </citation>
    <scope>NUCLEOTIDE SEQUENCE [LARGE SCALE GENOMIC DNA]</scope>
    <source>
        <strain evidence="3 4">SD</strain>
    </source>
</reference>
<dbReference type="InterPro" id="IPR007210">
    <property type="entry name" value="ABC_Gly_betaine_transp_sub-bd"/>
</dbReference>
<organism evidence="3 4">
    <name type="scientific">Patulibacter brassicae</name>
    <dbReference type="NCBI Taxonomy" id="1705717"/>
    <lineage>
        <taxon>Bacteria</taxon>
        <taxon>Bacillati</taxon>
        <taxon>Actinomycetota</taxon>
        <taxon>Thermoleophilia</taxon>
        <taxon>Solirubrobacterales</taxon>
        <taxon>Patulibacteraceae</taxon>
        <taxon>Patulibacter</taxon>
    </lineage>
</organism>
<dbReference type="Proteomes" id="UP001277761">
    <property type="component" value="Unassembled WGS sequence"/>
</dbReference>
<protein>
    <submittedName>
        <fullName evidence="3">Glycine betaine ABC transporter substrate-binding protein</fullName>
    </submittedName>
</protein>
<feature type="chain" id="PRO_5047023166" evidence="1">
    <location>
        <begin position="26"/>
        <end position="323"/>
    </location>
</feature>
<keyword evidence="1" id="KW-0732">Signal</keyword>
<keyword evidence="4" id="KW-1185">Reference proteome</keyword>
<evidence type="ECO:0000256" key="1">
    <source>
        <dbReference type="SAM" id="SignalP"/>
    </source>
</evidence>
<dbReference type="SUPFAM" id="SSF53850">
    <property type="entry name" value="Periplasmic binding protein-like II"/>
    <property type="match status" value="1"/>
</dbReference>
<gene>
    <name evidence="3" type="ORF">SK069_03445</name>
</gene>
<dbReference type="CDD" id="cd13611">
    <property type="entry name" value="PBP2_YehZ"/>
    <property type="match status" value="1"/>
</dbReference>
<dbReference type="EMBL" id="JAXAVX010000001">
    <property type="protein sequence ID" value="MDX8150637.1"/>
    <property type="molecule type" value="Genomic_DNA"/>
</dbReference>
<name>A0ABU4VFQ5_9ACTN</name>
<accession>A0ABU4VFQ5</accession>
<dbReference type="Gene3D" id="3.40.190.120">
    <property type="entry name" value="Osmoprotection protein (prox), domain 2"/>
    <property type="match status" value="1"/>
</dbReference>
<comment type="caution">
    <text evidence="3">The sequence shown here is derived from an EMBL/GenBank/DDBJ whole genome shotgun (WGS) entry which is preliminary data.</text>
</comment>
<dbReference type="Pfam" id="PF04069">
    <property type="entry name" value="OpuAC"/>
    <property type="match status" value="1"/>
</dbReference>
<proteinExistence type="predicted"/>
<feature type="signal peptide" evidence="1">
    <location>
        <begin position="1"/>
        <end position="25"/>
    </location>
</feature>
<evidence type="ECO:0000313" key="3">
    <source>
        <dbReference type="EMBL" id="MDX8150637.1"/>
    </source>
</evidence>
<dbReference type="PROSITE" id="PS51257">
    <property type="entry name" value="PROKAR_LIPOPROTEIN"/>
    <property type="match status" value="1"/>
</dbReference>
<dbReference type="RefSeq" id="WP_319952782.1">
    <property type="nucleotide sequence ID" value="NZ_JAXAVX010000001.1"/>
</dbReference>
<dbReference type="Gene3D" id="3.40.190.10">
    <property type="entry name" value="Periplasmic binding protein-like II"/>
    <property type="match status" value="1"/>
</dbReference>
<feature type="domain" description="ABC-type glycine betaine transport system substrate-binding" evidence="2">
    <location>
        <begin position="40"/>
        <end position="317"/>
    </location>
</feature>
<evidence type="ECO:0000259" key="2">
    <source>
        <dbReference type="Pfam" id="PF04069"/>
    </source>
</evidence>
<sequence length="323" mass="35814">MSRVRRTRVALAALTAAGLALTGCAAQYTGGGEGPLKGARIAFGSKDFTEQRVIGQIAVQYLRDQGADVWDQTGLVSSEAVRGSLERGDIDAYWEYTGTAWITYFGHDEPIADADEQFDAVAREDARSRDADGKPKPSIRWIDRAPLDNTYAFAIRADKAKELGVSKLSDLRALLDSPKGKDLTFCIESEFANRPDGMPGVQRTYGFQVPRNRLRRLDTGLIYSQTGNGTCTFGEVFTTDGRIKGLNLTVLDDDRQFFPRYNAAISIRAEVLREHPQIERLMRPVARRLTTAQLQVLNARVDIDGVLPEKVAKEWLQDEGLVD</sequence>
<evidence type="ECO:0000313" key="4">
    <source>
        <dbReference type="Proteomes" id="UP001277761"/>
    </source>
</evidence>